<evidence type="ECO:0000256" key="2">
    <source>
        <dbReference type="ARBA" id="ARBA00023163"/>
    </source>
</evidence>
<dbReference type="InterPro" id="IPR001034">
    <property type="entry name" value="DeoR_HTH"/>
</dbReference>
<dbReference type="PROSITE" id="PS51000">
    <property type="entry name" value="HTH_DEOR_2"/>
    <property type="match status" value="1"/>
</dbReference>
<gene>
    <name evidence="5" type="ORF">CAP_2115</name>
</gene>
<dbReference type="PROSITE" id="PS00519">
    <property type="entry name" value="HTH_ASNC_1"/>
    <property type="match status" value="1"/>
</dbReference>
<feature type="region of interest" description="Disordered" evidence="3">
    <location>
        <begin position="594"/>
        <end position="617"/>
    </location>
</feature>
<dbReference type="Gene3D" id="1.25.40.10">
    <property type="entry name" value="Tetratricopeptide repeat domain"/>
    <property type="match status" value="1"/>
</dbReference>
<dbReference type="EMBL" id="ASRX01000017">
    <property type="protein sequence ID" value="EYF06237.1"/>
    <property type="molecule type" value="Genomic_DNA"/>
</dbReference>
<dbReference type="InterPro" id="IPR011990">
    <property type="entry name" value="TPR-like_helical_dom_sf"/>
</dbReference>
<dbReference type="GO" id="GO:0003700">
    <property type="term" value="F:DNA-binding transcription factor activity"/>
    <property type="evidence" value="ECO:0007669"/>
    <property type="project" value="InterPro"/>
</dbReference>
<dbReference type="SUPFAM" id="SSF46785">
    <property type="entry name" value="Winged helix' DNA-binding domain"/>
    <property type="match status" value="1"/>
</dbReference>
<dbReference type="InterPro" id="IPR036390">
    <property type="entry name" value="WH_DNA-bd_sf"/>
</dbReference>
<organism evidence="5 6">
    <name type="scientific">Chondromyces apiculatus DSM 436</name>
    <dbReference type="NCBI Taxonomy" id="1192034"/>
    <lineage>
        <taxon>Bacteria</taxon>
        <taxon>Pseudomonadati</taxon>
        <taxon>Myxococcota</taxon>
        <taxon>Polyangia</taxon>
        <taxon>Polyangiales</taxon>
        <taxon>Polyangiaceae</taxon>
        <taxon>Chondromyces</taxon>
    </lineage>
</organism>
<keyword evidence="1" id="KW-0805">Transcription regulation</keyword>
<feature type="region of interest" description="Disordered" evidence="3">
    <location>
        <begin position="664"/>
        <end position="683"/>
    </location>
</feature>
<proteinExistence type="predicted"/>
<protein>
    <recommendedName>
        <fullName evidence="4">HTH deoR-type domain-containing protein</fullName>
    </recommendedName>
</protein>
<keyword evidence="6" id="KW-1185">Reference proteome</keyword>
<sequence>MIAPGLPSSPVRTGRPSASAREGSVEEGAEEARRTQTRVGNEVLEFRDSGVMAPSKARHARAQSLAQRFYAGRYADIVREHIDGPHEAELSSDLPFLVGALAFVGRLEEARALFSGRRRRKDVPEGDPTLVAARFFLAVAYCRAGRLEEAKREVSLNLRAASRHGGPLSRFYVLQGMGCYRYFTGRLRQAARHALRALEYAFVAAFPYGRFLATDLRGHVLVQLGAVQEGLSLLETARTLAGALDLAGNATALDFALGIYRARFGVVQGREAIAMLNDLQARTRPDDSYSKRSLCIEMASQYALAGEGDVAWGLLERLGTEQLPDGGDVRARIRFLLACANVARLRYGAPSMAPFVSEARALVGAHEDIALELDVSCMEILATDDAEERARIEARLRALHRRSGISRVWLREGRAESSPPAQLGAEVLEEDRLGALYAACLRGSPELGSRVIATGHWGLLPLCLGFAPGRRLMLLDRRLVVEDHGNVTVVSDVSDGTRTFLRALGGGERHSKEDLLRLVWGIGAYRPDAHDPVIHTAVSRLRALLGVRGHWIEAVSGGYQLAAGVTLVELSSTLSCSKPAEVGATPERVPGADLQAAGEGAAPPPRATISPAPSDAQVPERDAIVALLAREGPASSTELATRLGVSEMTALRRLRQLVDQGVVRRSGKGKNTRYGIGSNADES</sequence>
<accession>A0A017TBD4</accession>
<evidence type="ECO:0000313" key="5">
    <source>
        <dbReference type="EMBL" id="EYF06237.1"/>
    </source>
</evidence>
<dbReference type="STRING" id="1192034.CAP_2115"/>
<dbReference type="Gene3D" id="1.10.10.10">
    <property type="entry name" value="Winged helix-like DNA-binding domain superfamily/Winged helix DNA-binding domain"/>
    <property type="match status" value="2"/>
</dbReference>
<dbReference type="SUPFAM" id="SSF48452">
    <property type="entry name" value="TPR-like"/>
    <property type="match status" value="1"/>
</dbReference>
<dbReference type="InterPro" id="IPR019885">
    <property type="entry name" value="Tscrpt_reg_HTH_AsnC-type_CS"/>
</dbReference>
<name>A0A017TBD4_9BACT</name>
<reference evidence="5 6" key="1">
    <citation type="submission" date="2013-05" db="EMBL/GenBank/DDBJ databases">
        <title>Genome assembly of Chondromyces apiculatus DSM 436.</title>
        <authorList>
            <person name="Sharma G."/>
            <person name="Khatri I."/>
            <person name="Kaur C."/>
            <person name="Mayilraj S."/>
            <person name="Subramanian S."/>
        </authorList>
    </citation>
    <scope>NUCLEOTIDE SEQUENCE [LARGE SCALE GENOMIC DNA]</scope>
    <source>
        <strain evidence="5 6">DSM 436</strain>
    </source>
</reference>
<feature type="region of interest" description="Disordered" evidence="3">
    <location>
        <begin position="1"/>
        <end position="37"/>
    </location>
</feature>
<evidence type="ECO:0000259" key="4">
    <source>
        <dbReference type="PROSITE" id="PS51000"/>
    </source>
</evidence>
<dbReference type="InterPro" id="IPR011991">
    <property type="entry name" value="ArsR-like_HTH"/>
</dbReference>
<dbReference type="CDD" id="cd00090">
    <property type="entry name" value="HTH_ARSR"/>
    <property type="match status" value="1"/>
</dbReference>
<feature type="domain" description="HTH deoR-type" evidence="4">
    <location>
        <begin position="617"/>
        <end position="672"/>
    </location>
</feature>
<dbReference type="Proteomes" id="UP000019678">
    <property type="component" value="Unassembled WGS sequence"/>
</dbReference>
<evidence type="ECO:0000313" key="6">
    <source>
        <dbReference type="Proteomes" id="UP000019678"/>
    </source>
</evidence>
<comment type="caution">
    <text evidence="5">The sequence shown here is derived from an EMBL/GenBank/DDBJ whole genome shotgun (WGS) entry which is preliminary data.</text>
</comment>
<keyword evidence="2" id="KW-0804">Transcription</keyword>
<dbReference type="InterPro" id="IPR036388">
    <property type="entry name" value="WH-like_DNA-bd_sf"/>
</dbReference>
<dbReference type="AlphaFoldDB" id="A0A017TBD4"/>
<dbReference type="Pfam" id="PF13412">
    <property type="entry name" value="HTH_24"/>
    <property type="match status" value="1"/>
</dbReference>
<evidence type="ECO:0000256" key="1">
    <source>
        <dbReference type="ARBA" id="ARBA00023015"/>
    </source>
</evidence>
<evidence type="ECO:0000256" key="3">
    <source>
        <dbReference type="SAM" id="MobiDB-lite"/>
    </source>
</evidence>